<dbReference type="OMA" id="TIPWKRE"/>
<feature type="region of interest" description="Disordered" evidence="3">
    <location>
        <begin position="1"/>
        <end position="111"/>
    </location>
</feature>
<dbReference type="PANTHER" id="PTHR28524">
    <property type="entry name" value="SUCCINATE DEHYDROGENASE ASSEMBLY FACTOR 4, MITOCHONDRIAL"/>
    <property type="match status" value="1"/>
</dbReference>
<dbReference type="GO" id="GO:0006099">
    <property type="term" value="P:tricarboxylic acid cycle"/>
    <property type="evidence" value="ECO:0007669"/>
    <property type="project" value="EnsemblPlants"/>
</dbReference>
<evidence type="ECO:0000313" key="4">
    <source>
        <dbReference type="EMBL" id="ONK66777.1"/>
    </source>
</evidence>
<keyword evidence="5" id="KW-1185">Reference proteome</keyword>
<proteinExistence type="inferred from homology"/>
<protein>
    <recommendedName>
        <fullName evidence="2">Succinate dehydrogenase assembly factor 4, mitochondrial</fullName>
    </recommendedName>
</protein>
<evidence type="ECO:0000256" key="1">
    <source>
        <dbReference type="ARBA" id="ARBA00005701"/>
    </source>
</evidence>
<evidence type="ECO:0000256" key="2">
    <source>
        <dbReference type="ARBA" id="ARBA00022170"/>
    </source>
</evidence>
<sequence length="111" mass="11907">MATKLPRLLSSVPKLGLGFQSNHRSLSPAIFASTRDLSSSAPNQPSEKSMGDSPPSPPPSNGDKEKDEEEDEDDDADGAFVNKTTGEVGGPRGPEPTRYGDWERNGRCSDF</sequence>
<dbReference type="Proteomes" id="UP000243459">
    <property type="component" value="Chromosome 6"/>
</dbReference>
<dbReference type="GO" id="GO:0005739">
    <property type="term" value="C:mitochondrion"/>
    <property type="evidence" value="ECO:0007669"/>
    <property type="project" value="EnsemblPlants"/>
</dbReference>
<dbReference type="Gramene" id="ONK66777">
    <property type="protein sequence ID" value="ONK66777"/>
    <property type="gene ID" value="A4U43_C06F11860"/>
</dbReference>
<reference evidence="5" key="1">
    <citation type="journal article" date="2017" name="Nat. Commun.">
        <title>The asparagus genome sheds light on the origin and evolution of a young Y chromosome.</title>
        <authorList>
            <person name="Harkess A."/>
            <person name="Zhou J."/>
            <person name="Xu C."/>
            <person name="Bowers J.E."/>
            <person name="Van der Hulst R."/>
            <person name="Ayyampalayam S."/>
            <person name="Mercati F."/>
            <person name="Riccardi P."/>
            <person name="McKain M.R."/>
            <person name="Kakrana A."/>
            <person name="Tang H."/>
            <person name="Ray J."/>
            <person name="Groenendijk J."/>
            <person name="Arikit S."/>
            <person name="Mathioni S.M."/>
            <person name="Nakano M."/>
            <person name="Shan H."/>
            <person name="Telgmann-Rauber A."/>
            <person name="Kanno A."/>
            <person name="Yue Z."/>
            <person name="Chen H."/>
            <person name="Li W."/>
            <person name="Chen Y."/>
            <person name="Xu X."/>
            <person name="Zhang Y."/>
            <person name="Luo S."/>
            <person name="Chen H."/>
            <person name="Gao J."/>
            <person name="Mao Z."/>
            <person name="Pires J.C."/>
            <person name="Luo M."/>
            <person name="Kudrna D."/>
            <person name="Wing R.A."/>
            <person name="Meyers B.C."/>
            <person name="Yi K."/>
            <person name="Kong H."/>
            <person name="Lavrijsen P."/>
            <person name="Sunseri F."/>
            <person name="Falavigna A."/>
            <person name="Ye Y."/>
            <person name="Leebens-Mack J.H."/>
            <person name="Chen G."/>
        </authorList>
    </citation>
    <scope>NUCLEOTIDE SEQUENCE [LARGE SCALE GENOMIC DNA]</scope>
    <source>
        <strain evidence="5">cv. DH0086</strain>
    </source>
</reference>
<dbReference type="Pfam" id="PF07896">
    <property type="entry name" value="DUF1674"/>
    <property type="match status" value="1"/>
</dbReference>
<dbReference type="EMBL" id="CM007386">
    <property type="protein sequence ID" value="ONK66777.1"/>
    <property type="molecule type" value="Genomic_DNA"/>
</dbReference>
<evidence type="ECO:0000256" key="3">
    <source>
        <dbReference type="SAM" id="MobiDB-lite"/>
    </source>
</evidence>
<feature type="compositionally biased region" description="Acidic residues" evidence="3">
    <location>
        <begin position="66"/>
        <end position="77"/>
    </location>
</feature>
<dbReference type="PANTHER" id="PTHR28524:SF3">
    <property type="entry name" value="SUCCINATE DEHYDROGENASE ASSEMBLY FACTOR 4, MITOCHONDRIAL"/>
    <property type="match status" value="1"/>
</dbReference>
<name>A0A5P1ENQ3_ASPOF</name>
<feature type="compositionally biased region" description="Polar residues" evidence="3">
    <location>
        <begin position="35"/>
        <end position="47"/>
    </location>
</feature>
<dbReference type="GO" id="GO:0034553">
    <property type="term" value="P:mitochondrial respiratory chain complex II assembly"/>
    <property type="evidence" value="ECO:0007669"/>
    <property type="project" value="EnsemblPlants"/>
</dbReference>
<dbReference type="AlphaFoldDB" id="A0A5P1ENQ3"/>
<accession>A0A5P1ENQ3</accession>
<evidence type="ECO:0000313" key="5">
    <source>
        <dbReference type="Proteomes" id="UP000243459"/>
    </source>
</evidence>
<feature type="compositionally biased region" description="Basic and acidic residues" evidence="3">
    <location>
        <begin position="98"/>
        <end position="111"/>
    </location>
</feature>
<dbReference type="InterPro" id="IPR012875">
    <property type="entry name" value="SDHF4"/>
</dbReference>
<gene>
    <name evidence="4" type="ORF">A4U43_C06F11860</name>
</gene>
<organism evidence="4 5">
    <name type="scientific">Asparagus officinalis</name>
    <name type="common">Garden asparagus</name>
    <dbReference type="NCBI Taxonomy" id="4686"/>
    <lineage>
        <taxon>Eukaryota</taxon>
        <taxon>Viridiplantae</taxon>
        <taxon>Streptophyta</taxon>
        <taxon>Embryophyta</taxon>
        <taxon>Tracheophyta</taxon>
        <taxon>Spermatophyta</taxon>
        <taxon>Magnoliopsida</taxon>
        <taxon>Liliopsida</taxon>
        <taxon>Asparagales</taxon>
        <taxon>Asparagaceae</taxon>
        <taxon>Asparagoideae</taxon>
        <taxon>Asparagus</taxon>
    </lineage>
</organism>
<comment type="similarity">
    <text evidence="1">Belongs to the SDHAF4 family.</text>
</comment>